<keyword evidence="3" id="KW-1185">Reference proteome</keyword>
<evidence type="ECO:0000313" key="3">
    <source>
        <dbReference type="Proteomes" id="UP000215005"/>
    </source>
</evidence>
<dbReference type="KEGG" id="ngv:CDO52_23610"/>
<dbReference type="EMBL" id="CP022753">
    <property type="protein sequence ID" value="ASU85386.1"/>
    <property type="molecule type" value="Genomic_DNA"/>
</dbReference>
<gene>
    <name evidence="2" type="ORF">CDO52_23610</name>
</gene>
<sequence length="230" mass="25427">MARSMPSAGDQPTSAVYTDRWIRYYDFVVLTLSTRLAWGCPEPRLVDLYKRNLGSRHLDVGVGTGKLLDTAAASAARDAFGELHLLDINPDPLRLTAQRLRRFSPVTHQADALGTWPLVDSTLTSVCASLVLHTLPDQGLGFAGKASFFDQAARVLEPGGRFFGSTVVSDVAFARRNPLARLLMSVYNRREIFTNARDTSTDLRAELEARFTNVRVQVRGCTALWEADAR</sequence>
<dbReference type="InterPro" id="IPR029063">
    <property type="entry name" value="SAM-dependent_MTases_sf"/>
</dbReference>
<accession>A0A223SBC7</accession>
<organism evidence="2 3">
    <name type="scientific">Nocardiopsis gilva YIM 90087</name>
    <dbReference type="NCBI Taxonomy" id="1235441"/>
    <lineage>
        <taxon>Bacteria</taxon>
        <taxon>Bacillati</taxon>
        <taxon>Actinomycetota</taxon>
        <taxon>Actinomycetes</taxon>
        <taxon>Streptosporangiales</taxon>
        <taxon>Nocardiopsidaceae</taxon>
        <taxon>Nocardiopsis</taxon>
    </lineage>
</organism>
<dbReference type="InterPro" id="IPR013216">
    <property type="entry name" value="Methyltransf_11"/>
</dbReference>
<dbReference type="Gene3D" id="3.40.50.150">
    <property type="entry name" value="Vaccinia Virus protein VP39"/>
    <property type="match status" value="1"/>
</dbReference>
<dbReference type="CDD" id="cd02440">
    <property type="entry name" value="AdoMet_MTases"/>
    <property type="match status" value="1"/>
</dbReference>
<evidence type="ECO:0000259" key="1">
    <source>
        <dbReference type="Pfam" id="PF08241"/>
    </source>
</evidence>
<name>A0A223SBC7_9ACTN</name>
<evidence type="ECO:0000313" key="2">
    <source>
        <dbReference type="EMBL" id="ASU85386.1"/>
    </source>
</evidence>
<reference evidence="2 3" key="1">
    <citation type="submission" date="2017-08" db="EMBL/GenBank/DDBJ databases">
        <title>The complete genome sequence of Nocardiopsis gilva YIM 90087.</title>
        <authorList>
            <person name="Yin M."/>
            <person name="Tang S."/>
        </authorList>
    </citation>
    <scope>NUCLEOTIDE SEQUENCE [LARGE SCALE GENOMIC DNA]</scope>
    <source>
        <strain evidence="2 3">YIM 90087</strain>
    </source>
</reference>
<dbReference type="Proteomes" id="UP000215005">
    <property type="component" value="Chromosome"/>
</dbReference>
<proteinExistence type="predicted"/>
<dbReference type="Pfam" id="PF08241">
    <property type="entry name" value="Methyltransf_11"/>
    <property type="match status" value="1"/>
</dbReference>
<dbReference type="GO" id="GO:0032259">
    <property type="term" value="P:methylation"/>
    <property type="evidence" value="ECO:0007669"/>
    <property type="project" value="UniProtKB-KW"/>
</dbReference>
<keyword evidence="2" id="KW-0489">Methyltransferase</keyword>
<protein>
    <submittedName>
        <fullName evidence="2">SAM-dependent methyltransferase</fullName>
    </submittedName>
</protein>
<keyword evidence="2" id="KW-0808">Transferase</keyword>
<dbReference type="AlphaFoldDB" id="A0A223SBC7"/>
<dbReference type="RefSeq" id="WP_017618638.1">
    <property type="nucleotide sequence ID" value="NZ_ANBG01000176.1"/>
</dbReference>
<dbReference type="GO" id="GO:0008757">
    <property type="term" value="F:S-adenosylmethionine-dependent methyltransferase activity"/>
    <property type="evidence" value="ECO:0007669"/>
    <property type="project" value="InterPro"/>
</dbReference>
<dbReference type="SUPFAM" id="SSF53335">
    <property type="entry name" value="S-adenosyl-L-methionine-dependent methyltransferases"/>
    <property type="match status" value="1"/>
</dbReference>
<feature type="domain" description="Methyltransferase type 11" evidence="1">
    <location>
        <begin position="58"/>
        <end position="163"/>
    </location>
</feature>